<evidence type="ECO:0000313" key="3">
    <source>
        <dbReference type="Proteomes" id="UP000294257"/>
    </source>
</evidence>
<dbReference type="RefSeq" id="WP_130347563.1">
    <property type="nucleotide sequence ID" value="NZ_SGWQ01000011.1"/>
</dbReference>
<protein>
    <recommendedName>
        <fullName evidence="4">Small secreted protein</fullName>
    </recommendedName>
</protein>
<reference evidence="2 3" key="1">
    <citation type="submission" date="2019-02" db="EMBL/GenBank/DDBJ databases">
        <title>Genomic Encyclopedia of Type Strains, Phase IV (KMG-IV): sequencing the most valuable type-strain genomes for metagenomic binning, comparative biology and taxonomic classification.</title>
        <authorList>
            <person name="Goeker M."/>
        </authorList>
    </citation>
    <scope>NUCLEOTIDE SEQUENCE [LARGE SCALE GENOMIC DNA]</scope>
    <source>
        <strain evidence="2 3">DSM 101727</strain>
    </source>
</reference>
<keyword evidence="3" id="KW-1185">Reference proteome</keyword>
<dbReference type="AlphaFoldDB" id="A0A4Q7KIA4"/>
<dbReference type="PROSITE" id="PS51257">
    <property type="entry name" value="PROKAR_LIPOPROTEIN"/>
    <property type="match status" value="1"/>
</dbReference>
<name>A0A4Q7KIA4_9PSEU</name>
<comment type="caution">
    <text evidence="2">The sequence shown here is derived from an EMBL/GenBank/DDBJ whole genome shotgun (WGS) entry which is preliminary data.</text>
</comment>
<dbReference type="Proteomes" id="UP000294257">
    <property type="component" value="Unassembled WGS sequence"/>
</dbReference>
<evidence type="ECO:0000256" key="1">
    <source>
        <dbReference type="SAM" id="SignalP"/>
    </source>
</evidence>
<accession>A0A4Q7KIA4</accession>
<sequence length="182" mass="18009">MMSRLFAVVTAAAAVLVAATGCGSSSATETNEKAVAWSEQVCKTIEAGGLKLSQLPKVDPANPSSQKDGALGYLGTLVESLDGVANGIRAAGVPPVTDGQSTMDKALGTVDKAKASIEGARASIGKAPANDPLALQKAMAEAGGALQVASAEGPAKDLKANPELSKAFAESATCRKVGGANG</sequence>
<keyword evidence="1" id="KW-0732">Signal</keyword>
<evidence type="ECO:0000313" key="2">
    <source>
        <dbReference type="EMBL" id="RZS32628.1"/>
    </source>
</evidence>
<evidence type="ECO:0008006" key="4">
    <source>
        <dbReference type="Google" id="ProtNLM"/>
    </source>
</evidence>
<feature type="signal peptide" evidence="1">
    <location>
        <begin position="1"/>
        <end position="27"/>
    </location>
</feature>
<dbReference type="OrthoDB" id="4202326at2"/>
<organism evidence="2 3">
    <name type="scientific">Herbihabitans rhizosphaerae</name>
    <dbReference type="NCBI Taxonomy" id="1872711"/>
    <lineage>
        <taxon>Bacteria</taxon>
        <taxon>Bacillati</taxon>
        <taxon>Actinomycetota</taxon>
        <taxon>Actinomycetes</taxon>
        <taxon>Pseudonocardiales</taxon>
        <taxon>Pseudonocardiaceae</taxon>
        <taxon>Herbihabitans</taxon>
    </lineage>
</organism>
<feature type="chain" id="PRO_5020522528" description="Small secreted protein" evidence="1">
    <location>
        <begin position="28"/>
        <end position="182"/>
    </location>
</feature>
<gene>
    <name evidence="2" type="ORF">EV193_1114</name>
</gene>
<dbReference type="EMBL" id="SGWQ01000011">
    <property type="protein sequence ID" value="RZS32628.1"/>
    <property type="molecule type" value="Genomic_DNA"/>
</dbReference>
<proteinExistence type="predicted"/>